<keyword evidence="4" id="KW-0904">Protein phosphatase</keyword>
<sequence>MKEDKEAKLTSSFDSSDEDDKQEEDRSPLKIAWFDQSDADEVFGICALPECLRTEEVKDIFCLCSKGELNKYRVPDLLTSLAEADITVHHYHFPDGETPPTQLLISMLDELKVAMKNKRKPVVHCYGGLGRSCLVASCLLMILDTDFTPEEAISKMKEMRGPRAVQSVRRMREGVMRDIERQAQRKNTITKDVDS</sequence>
<evidence type="ECO:0000259" key="6">
    <source>
        <dbReference type="PROSITE" id="PS50056"/>
    </source>
</evidence>
<evidence type="ECO:0000256" key="5">
    <source>
        <dbReference type="SAM" id="MobiDB-lite"/>
    </source>
</evidence>
<dbReference type="Gene3D" id="3.90.190.10">
    <property type="entry name" value="Protein tyrosine phosphatase superfamily"/>
    <property type="match status" value="1"/>
</dbReference>
<protein>
    <recommendedName>
        <fullName evidence="2">protein-tyrosine-phosphatase</fullName>
        <ecNumber evidence="2">3.1.3.48</ecNumber>
    </recommendedName>
</protein>
<comment type="caution">
    <text evidence="7">The sequence shown here is derived from an EMBL/GenBank/DDBJ whole genome shotgun (WGS) entry which is preliminary data.</text>
</comment>
<evidence type="ECO:0000313" key="7">
    <source>
        <dbReference type="EMBL" id="KAK3093220.1"/>
    </source>
</evidence>
<feature type="domain" description="Tyrosine specific protein phosphatases" evidence="6">
    <location>
        <begin position="102"/>
        <end position="183"/>
    </location>
</feature>
<gene>
    <name evidence="7" type="ORF">FSP39_012846</name>
</gene>
<evidence type="ECO:0000256" key="1">
    <source>
        <dbReference type="ARBA" id="ARBA00009580"/>
    </source>
</evidence>
<comment type="similarity">
    <text evidence="1">Belongs to the protein-tyrosine phosphatase family.</text>
</comment>
<name>A0AA89BT00_PINIB</name>
<dbReference type="InterPro" id="IPR029021">
    <property type="entry name" value="Prot-tyrosine_phosphatase-like"/>
</dbReference>
<feature type="region of interest" description="Disordered" evidence="5">
    <location>
        <begin position="1"/>
        <end position="26"/>
    </location>
</feature>
<dbReference type="SMART" id="SM00404">
    <property type="entry name" value="PTPc_motif"/>
    <property type="match status" value="1"/>
</dbReference>
<dbReference type="PROSITE" id="PS50056">
    <property type="entry name" value="TYR_PHOSPHATASE_2"/>
    <property type="match status" value="1"/>
</dbReference>
<keyword evidence="8" id="KW-1185">Reference proteome</keyword>
<dbReference type="EC" id="3.1.3.48" evidence="2"/>
<keyword evidence="3" id="KW-0378">Hydrolase</keyword>
<evidence type="ECO:0000313" key="8">
    <source>
        <dbReference type="Proteomes" id="UP001186944"/>
    </source>
</evidence>
<dbReference type="InterPro" id="IPR050561">
    <property type="entry name" value="PTP"/>
</dbReference>
<dbReference type="Pfam" id="PF05706">
    <property type="entry name" value="CDKN3"/>
    <property type="match status" value="1"/>
</dbReference>
<dbReference type="InterPro" id="IPR022778">
    <property type="entry name" value="CDKN3"/>
</dbReference>
<accession>A0AA89BT00</accession>
<evidence type="ECO:0000256" key="2">
    <source>
        <dbReference type="ARBA" id="ARBA00013064"/>
    </source>
</evidence>
<reference evidence="7" key="1">
    <citation type="submission" date="2019-08" db="EMBL/GenBank/DDBJ databases">
        <title>The improved chromosome-level genome for the pearl oyster Pinctada fucata martensii using PacBio sequencing and Hi-C.</title>
        <authorList>
            <person name="Zheng Z."/>
        </authorList>
    </citation>
    <scope>NUCLEOTIDE SEQUENCE</scope>
    <source>
        <strain evidence="7">ZZ-2019</strain>
        <tissue evidence="7">Adductor muscle</tissue>
    </source>
</reference>
<proteinExistence type="inferred from homology"/>
<dbReference type="SUPFAM" id="SSF52799">
    <property type="entry name" value="(Phosphotyrosine protein) phosphatases II"/>
    <property type="match status" value="1"/>
</dbReference>
<dbReference type="EMBL" id="VSWD01000009">
    <property type="protein sequence ID" value="KAK3093220.1"/>
    <property type="molecule type" value="Genomic_DNA"/>
</dbReference>
<dbReference type="InterPro" id="IPR003595">
    <property type="entry name" value="Tyr_Pase_cat"/>
</dbReference>
<evidence type="ECO:0000256" key="3">
    <source>
        <dbReference type="ARBA" id="ARBA00022801"/>
    </source>
</evidence>
<dbReference type="AlphaFoldDB" id="A0AA89BT00"/>
<dbReference type="GO" id="GO:0004725">
    <property type="term" value="F:protein tyrosine phosphatase activity"/>
    <property type="evidence" value="ECO:0007669"/>
    <property type="project" value="UniProtKB-EC"/>
</dbReference>
<dbReference type="PANTHER" id="PTHR23339">
    <property type="entry name" value="TYROSINE SPECIFIC PROTEIN PHOSPHATASE AND DUAL SPECIFICITY PROTEIN PHOSPHATASE"/>
    <property type="match status" value="1"/>
</dbReference>
<dbReference type="Proteomes" id="UP001186944">
    <property type="component" value="Unassembled WGS sequence"/>
</dbReference>
<organism evidence="7 8">
    <name type="scientific">Pinctada imbricata</name>
    <name type="common">Atlantic pearl-oyster</name>
    <name type="synonym">Pinctada martensii</name>
    <dbReference type="NCBI Taxonomy" id="66713"/>
    <lineage>
        <taxon>Eukaryota</taxon>
        <taxon>Metazoa</taxon>
        <taxon>Spiralia</taxon>
        <taxon>Lophotrochozoa</taxon>
        <taxon>Mollusca</taxon>
        <taxon>Bivalvia</taxon>
        <taxon>Autobranchia</taxon>
        <taxon>Pteriomorphia</taxon>
        <taxon>Pterioida</taxon>
        <taxon>Pterioidea</taxon>
        <taxon>Pteriidae</taxon>
        <taxon>Pinctada</taxon>
    </lineage>
</organism>
<evidence type="ECO:0000256" key="4">
    <source>
        <dbReference type="ARBA" id="ARBA00022912"/>
    </source>
</evidence>
<dbReference type="InterPro" id="IPR000387">
    <property type="entry name" value="Tyr_Pase_dom"/>
</dbReference>